<dbReference type="AlphaFoldDB" id="A0A2T7P1B9"/>
<comment type="caution">
    <text evidence="2">The sequence shown here is derived from an EMBL/GenBank/DDBJ whole genome shotgun (WGS) entry which is preliminary data.</text>
</comment>
<gene>
    <name evidence="2" type="ORF">C0Q70_12372</name>
</gene>
<dbReference type="EMBL" id="PZQS01000007">
    <property type="protein sequence ID" value="PVD27217.1"/>
    <property type="molecule type" value="Genomic_DNA"/>
</dbReference>
<evidence type="ECO:0000313" key="3">
    <source>
        <dbReference type="Proteomes" id="UP000245119"/>
    </source>
</evidence>
<dbReference type="OrthoDB" id="6214058at2759"/>
<organism evidence="2 3">
    <name type="scientific">Pomacea canaliculata</name>
    <name type="common">Golden apple snail</name>
    <dbReference type="NCBI Taxonomy" id="400727"/>
    <lineage>
        <taxon>Eukaryota</taxon>
        <taxon>Metazoa</taxon>
        <taxon>Spiralia</taxon>
        <taxon>Lophotrochozoa</taxon>
        <taxon>Mollusca</taxon>
        <taxon>Gastropoda</taxon>
        <taxon>Caenogastropoda</taxon>
        <taxon>Architaenioglossa</taxon>
        <taxon>Ampullarioidea</taxon>
        <taxon>Ampullariidae</taxon>
        <taxon>Pomacea</taxon>
    </lineage>
</organism>
<accession>A0A2T7P1B9</accession>
<protein>
    <submittedName>
        <fullName evidence="2">Uncharacterized protein</fullName>
    </submittedName>
</protein>
<reference evidence="2 3" key="1">
    <citation type="submission" date="2018-04" db="EMBL/GenBank/DDBJ databases">
        <title>The genome of golden apple snail Pomacea canaliculata provides insight into stress tolerance and invasive adaptation.</title>
        <authorList>
            <person name="Liu C."/>
            <person name="Liu B."/>
            <person name="Ren Y."/>
            <person name="Zhang Y."/>
            <person name="Wang H."/>
            <person name="Li S."/>
            <person name="Jiang F."/>
            <person name="Yin L."/>
            <person name="Zhang G."/>
            <person name="Qian W."/>
            <person name="Fan W."/>
        </authorList>
    </citation>
    <scope>NUCLEOTIDE SEQUENCE [LARGE SCALE GENOMIC DNA]</scope>
    <source>
        <strain evidence="2">SZHN2017</strain>
        <tissue evidence="2">Muscle</tissue>
    </source>
</reference>
<keyword evidence="3" id="KW-1185">Reference proteome</keyword>
<sequence length="165" mass="18651">MSCVIKNSETPFEIQCLFPEAAADKKDFSVYFYSFIGSQDLMITCTYLETYSCIINEEGFIVRAHPSMANITVPDSIATRNGTFACQRGDQVVTCHSLDVLSSKNKEAATDLLNKNDKIWAQQIRKEDPENPPEKNTPNEEQGLTANEHQVNVAKRMKRIQLENQ</sequence>
<feature type="region of interest" description="Disordered" evidence="1">
    <location>
        <begin position="125"/>
        <end position="151"/>
    </location>
</feature>
<evidence type="ECO:0000256" key="1">
    <source>
        <dbReference type="SAM" id="MobiDB-lite"/>
    </source>
</evidence>
<proteinExistence type="predicted"/>
<dbReference type="Proteomes" id="UP000245119">
    <property type="component" value="Linkage Group LG7"/>
</dbReference>
<name>A0A2T7P1B9_POMCA</name>
<evidence type="ECO:0000313" key="2">
    <source>
        <dbReference type="EMBL" id="PVD27217.1"/>
    </source>
</evidence>